<evidence type="ECO:0000256" key="1">
    <source>
        <dbReference type="SAM" id="MobiDB-lite"/>
    </source>
</evidence>
<dbReference type="Proteomes" id="UP000504606">
    <property type="component" value="Unplaced"/>
</dbReference>
<reference evidence="3" key="1">
    <citation type="submission" date="2025-08" db="UniProtKB">
        <authorList>
            <consortium name="RefSeq"/>
        </authorList>
    </citation>
    <scope>IDENTIFICATION</scope>
    <source>
        <tissue evidence="3">Whole organism</tissue>
    </source>
</reference>
<accession>A0A9C6TSY9</accession>
<sequence length="281" mass="32288">MDPPDTDELRDFTLEFTYLDPAETTLVEDLVMGSEHLHKVNVDDGVNINIQWQIYNDIIEDYRKLSEMRSSEAMNIELSLPSTSEQPQEKVLVKLICSKIHPEFSIVHLHFPSKVVIYMREVKFLEEFNEKCTRREDCAVEDEKASMTIDTDSDSDKESNSKNADKKEDQTAKDTTTSKENDDKINETSPTKADKDKKNDEKTAKKRKPDTKDTKDDNSESSTTSTSKTKKKIKEKEKKSNDKEKSKRDYSDEDKSSSDDEINKINKAASQIPTQKSVVLW</sequence>
<protein>
    <submittedName>
        <fullName evidence="3">Uncharacterized protein LOC113210638 isoform X1</fullName>
    </submittedName>
</protein>
<feature type="compositionally biased region" description="Basic and acidic residues" evidence="1">
    <location>
        <begin position="154"/>
        <end position="203"/>
    </location>
</feature>
<gene>
    <name evidence="3" type="primary">LOC113210638</name>
</gene>
<dbReference type="AlphaFoldDB" id="A0A9C6TSY9"/>
<evidence type="ECO:0000313" key="2">
    <source>
        <dbReference type="Proteomes" id="UP000504606"/>
    </source>
</evidence>
<organism evidence="2 3">
    <name type="scientific">Frankliniella occidentalis</name>
    <name type="common">Western flower thrips</name>
    <name type="synonym">Euthrips occidentalis</name>
    <dbReference type="NCBI Taxonomy" id="133901"/>
    <lineage>
        <taxon>Eukaryota</taxon>
        <taxon>Metazoa</taxon>
        <taxon>Ecdysozoa</taxon>
        <taxon>Arthropoda</taxon>
        <taxon>Hexapoda</taxon>
        <taxon>Insecta</taxon>
        <taxon>Pterygota</taxon>
        <taxon>Neoptera</taxon>
        <taxon>Paraneoptera</taxon>
        <taxon>Thysanoptera</taxon>
        <taxon>Terebrantia</taxon>
        <taxon>Thripoidea</taxon>
        <taxon>Thripidae</taxon>
        <taxon>Frankliniella</taxon>
    </lineage>
</organism>
<feature type="compositionally biased region" description="Basic and acidic residues" evidence="1">
    <location>
        <begin position="234"/>
        <end position="264"/>
    </location>
</feature>
<evidence type="ECO:0000313" key="3">
    <source>
        <dbReference type="RefSeq" id="XP_052119542.1"/>
    </source>
</evidence>
<proteinExistence type="predicted"/>
<feature type="region of interest" description="Disordered" evidence="1">
    <location>
        <begin position="145"/>
        <end position="281"/>
    </location>
</feature>
<dbReference type="KEGG" id="foc:113210638"/>
<dbReference type="RefSeq" id="XP_052119542.1">
    <property type="nucleotide sequence ID" value="XM_052263582.1"/>
</dbReference>
<name>A0A9C6TSY9_FRAOC</name>
<feature type="compositionally biased region" description="Polar residues" evidence="1">
    <location>
        <begin position="268"/>
        <end position="281"/>
    </location>
</feature>
<dbReference type="GeneID" id="113210638"/>
<keyword evidence="2" id="KW-1185">Reference proteome</keyword>